<dbReference type="EMBL" id="JAFIQS010000016">
    <property type="protein sequence ID" value="KAG5163149.1"/>
    <property type="molecule type" value="Genomic_DNA"/>
</dbReference>
<feature type="transmembrane region" description="Helical" evidence="8">
    <location>
        <begin position="46"/>
        <end position="66"/>
    </location>
</feature>
<comment type="caution">
    <text evidence="10">The sequence shown here is derived from an EMBL/GenBank/DDBJ whole genome shotgun (WGS) entry which is preliminary data.</text>
</comment>
<gene>
    <name evidence="10" type="ORF">JR316_012017</name>
</gene>
<dbReference type="InterPro" id="IPR007905">
    <property type="entry name" value="EBP"/>
</dbReference>
<comment type="similarity">
    <text evidence="2">Belongs to the EBP family.</text>
</comment>
<reference evidence="10" key="1">
    <citation type="submission" date="2021-02" db="EMBL/GenBank/DDBJ databases">
        <title>Psilocybe cubensis genome.</title>
        <authorList>
            <person name="Mckernan K.J."/>
            <person name="Crawford S."/>
            <person name="Trippe A."/>
            <person name="Kane L.T."/>
            <person name="Mclaughlin S."/>
        </authorList>
    </citation>
    <scope>NUCLEOTIDE SEQUENCE [LARGE SCALE GENOMIC DNA]</scope>
    <source>
        <strain evidence="10">MGC-MH-2018</strain>
    </source>
</reference>
<evidence type="ECO:0000313" key="10">
    <source>
        <dbReference type="EMBL" id="KAG5163149.1"/>
    </source>
</evidence>
<dbReference type="GO" id="GO:0047750">
    <property type="term" value="F:cholestenol delta-isomerase activity"/>
    <property type="evidence" value="ECO:0007669"/>
    <property type="project" value="InterPro"/>
</dbReference>
<dbReference type="InterPro" id="IPR033118">
    <property type="entry name" value="EXPERA"/>
</dbReference>
<dbReference type="PROSITE" id="PS51751">
    <property type="entry name" value="EXPERA"/>
    <property type="match status" value="1"/>
</dbReference>
<feature type="transmembrane region" description="Helical" evidence="8">
    <location>
        <begin position="12"/>
        <end position="34"/>
    </location>
</feature>
<dbReference type="PANTHER" id="PTHR14207:SF1">
    <property type="entry name" value="EMOPAMIL-BINDING PROTEIN-LIKE"/>
    <property type="match status" value="1"/>
</dbReference>
<accession>A0A8H7XNW6</accession>
<evidence type="ECO:0000256" key="3">
    <source>
        <dbReference type="ARBA" id="ARBA00022692"/>
    </source>
</evidence>
<keyword evidence="3 6" id="KW-0812">Transmembrane</keyword>
<evidence type="ECO:0000256" key="4">
    <source>
        <dbReference type="ARBA" id="ARBA00022989"/>
    </source>
</evidence>
<keyword evidence="4 6" id="KW-1133">Transmembrane helix</keyword>
<dbReference type="GO" id="GO:0016020">
    <property type="term" value="C:membrane"/>
    <property type="evidence" value="ECO:0007669"/>
    <property type="project" value="UniProtKB-SubCell"/>
</dbReference>
<dbReference type="GO" id="GO:0016125">
    <property type="term" value="P:sterol metabolic process"/>
    <property type="evidence" value="ECO:0007669"/>
    <property type="project" value="InterPro"/>
</dbReference>
<dbReference type="GO" id="GO:0005783">
    <property type="term" value="C:endoplasmic reticulum"/>
    <property type="evidence" value="ECO:0007669"/>
    <property type="project" value="TreeGrafter"/>
</dbReference>
<evidence type="ECO:0000256" key="8">
    <source>
        <dbReference type="SAM" id="Phobius"/>
    </source>
</evidence>
<dbReference type="PANTHER" id="PTHR14207">
    <property type="entry name" value="STEROL ISOMERASE"/>
    <property type="match status" value="1"/>
</dbReference>
<protein>
    <recommendedName>
        <fullName evidence="9">EXPERA domain-containing protein</fullName>
    </recommendedName>
</protein>
<evidence type="ECO:0000259" key="9">
    <source>
        <dbReference type="PROSITE" id="PS51751"/>
    </source>
</evidence>
<dbReference type="Pfam" id="PF05241">
    <property type="entry name" value="EBP"/>
    <property type="match status" value="1"/>
</dbReference>
<evidence type="ECO:0000256" key="5">
    <source>
        <dbReference type="ARBA" id="ARBA00023136"/>
    </source>
</evidence>
<feature type="domain" description="EXPERA" evidence="9">
    <location>
        <begin position="41"/>
        <end position="177"/>
    </location>
</feature>
<evidence type="ECO:0000256" key="2">
    <source>
        <dbReference type="ARBA" id="ARBA00008337"/>
    </source>
</evidence>
<name>A0A8H7XNW6_PSICU</name>
<evidence type="ECO:0000256" key="7">
    <source>
        <dbReference type="SAM" id="MobiDB-lite"/>
    </source>
</evidence>
<keyword evidence="5 6" id="KW-0472">Membrane</keyword>
<feature type="region of interest" description="Disordered" evidence="7">
    <location>
        <begin position="174"/>
        <end position="196"/>
    </location>
</feature>
<organism evidence="10">
    <name type="scientific">Psilocybe cubensis</name>
    <name type="common">Psychedelic mushroom</name>
    <name type="synonym">Stropharia cubensis</name>
    <dbReference type="NCBI Taxonomy" id="181762"/>
    <lineage>
        <taxon>Eukaryota</taxon>
        <taxon>Fungi</taxon>
        <taxon>Dikarya</taxon>
        <taxon>Basidiomycota</taxon>
        <taxon>Agaricomycotina</taxon>
        <taxon>Agaricomycetes</taxon>
        <taxon>Agaricomycetidae</taxon>
        <taxon>Agaricales</taxon>
        <taxon>Agaricineae</taxon>
        <taxon>Strophariaceae</taxon>
        <taxon>Psilocybe</taxon>
    </lineage>
</organism>
<dbReference type="AlphaFoldDB" id="A0A8H7XNW6"/>
<comment type="subcellular location">
    <subcellularLocation>
        <location evidence="1">Membrane</location>
        <topology evidence="1">Multi-pass membrane protein</topology>
    </subcellularLocation>
</comment>
<proteinExistence type="inferred from homology"/>
<sequence>MSDLSAVFTKTSAYSLAGVVCHGMLGYLGAKAFLPRNARWQDKFTFVWLTFDALIHFSFEGSFLWLSVFGRQVNTSVGPFADMWREYAAADFRWGVADPTVVSLEILTVLGAGPLCCYILKQLANDDPARHYWLIVLSTAELYGGSIRQTKRRTELPPTNPRTAMRTRNRHTPRTALIPNPHRRPRKLRPADPRALRRARVPRDTTAIAVLVPVALRFGVLGVRGEVGELVDDLVARAGARAVVDGVAVYLVGVGVAVAGGPGAEFERVVRLESLVEGYVGYLGCGGLRNGCDGGDHDGHGGNGAGDCEELHI</sequence>
<evidence type="ECO:0000256" key="6">
    <source>
        <dbReference type="PROSITE-ProRule" id="PRU01087"/>
    </source>
</evidence>
<evidence type="ECO:0000256" key="1">
    <source>
        <dbReference type="ARBA" id="ARBA00004141"/>
    </source>
</evidence>